<evidence type="ECO:0000313" key="2">
    <source>
        <dbReference type="EMBL" id="THG01348.1"/>
    </source>
</evidence>
<dbReference type="AlphaFoldDB" id="A0A4S4DF68"/>
<dbReference type="Proteomes" id="UP000306102">
    <property type="component" value="Unassembled WGS sequence"/>
</dbReference>
<protein>
    <submittedName>
        <fullName evidence="2">Uncharacterized protein</fullName>
    </submittedName>
</protein>
<sequence length="457" mass="51036">MMDGHGNCGHMDECHGGSEYGDADNDSAVEMINAAIAEEEDSDHPYDALQSAAALTACLAELRSIRPGDSKTETAAQGQGSTFVQMGCISSKILSKSMSFRKEMRQSLQRTTDGILGLEEIFTTGPKPTLHYPSNKHETINTWELIAGLEEEQEVQHANHLLLPCPGVEKLDIYEANRSQSCHWSPENEMSPRVPRDDEFTEEEFKWGSKGVARARSFHTVEEYDAMIENIQLVRKQVEEFGDYKHDSATEMQHSKCSSKKSQRVDDYYCSNIHESTQSSEESIRENSMTDKTINPLTSGPGTKQVLPSLNSSTLIEKSKTFEEVAHEGNISEKGLKRKAIAQSLKSLQTPSTIDFPNVASLREWLQMGEKCTPLELVTPKFGSYNVPMAGSDKECREDSIFDPELVAAFEECMIQLAVEEEMVLKQIEQVLEEEHTNDTEAEEESSSNTHLDLHLG</sequence>
<accession>A0A4S4DF68</accession>
<feature type="region of interest" description="Disordered" evidence="1">
    <location>
        <begin position="434"/>
        <end position="457"/>
    </location>
</feature>
<keyword evidence="3" id="KW-1185">Reference proteome</keyword>
<proteinExistence type="predicted"/>
<evidence type="ECO:0000256" key="1">
    <source>
        <dbReference type="SAM" id="MobiDB-lite"/>
    </source>
</evidence>
<organism evidence="2 3">
    <name type="scientific">Camellia sinensis var. sinensis</name>
    <name type="common">China tea</name>
    <dbReference type="NCBI Taxonomy" id="542762"/>
    <lineage>
        <taxon>Eukaryota</taxon>
        <taxon>Viridiplantae</taxon>
        <taxon>Streptophyta</taxon>
        <taxon>Embryophyta</taxon>
        <taxon>Tracheophyta</taxon>
        <taxon>Spermatophyta</taxon>
        <taxon>Magnoliopsida</taxon>
        <taxon>eudicotyledons</taxon>
        <taxon>Gunneridae</taxon>
        <taxon>Pentapetalae</taxon>
        <taxon>asterids</taxon>
        <taxon>Ericales</taxon>
        <taxon>Theaceae</taxon>
        <taxon>Camellia</taxon>
    </lineage>
</organism>
<evidence type="ECO:0000313" key="3">
    <source>
        <dbReference type="Proteomes" id="UP000306102"/>
    </source>
</evidence>
<dbReference type="EMBL" id="SDRB02011429">
    <property type="protein sequence ID" value="THG01348.1"/>
    <property type="molecule type" value="Genomic_DNA"/>
</dbReference>
<reference evidence="2 3" key="1">
    <citation type="journal article" date="2018" name="Proc. Natl. Acad. Sci. U.S.A.">
        <title>Draft genome sequence of Camellia sinensis var. sinensis provides insights into the evolution of the tea genome and tea quality.</title>
        <authorList>
            <person name="Wei C."/>
            <person name="Yang H."/>
            <person name="Wang S."/>
            <person name="Zhao J."/>
            <person name="Liu C."/>
            <person name="Gao L."/>
            <person name="Xia E."/>
            <person name="Lu Y."/>
            <person name="Tai Y."/>
            <person name="She G."/>
            <person name="Sun J."/>
            <person name="Cao H."/>
            <person name="Tong W."/>
            <person name="Gao Q."/>
            <person name="Li Y."/>
            <person name="Deng W."/>
            <person name="Jiang X."/>
            <person name="Wang W."/>
            <person name="Chen Q."/>
            <person name="Zhang S."/>
            <person name="Li H."/>
            <person name="Wu J."/>
            <person name="Wang P."/>
            <person name="Li P."/>
            <person name="Shi C."/>
            <person name="Zheng F."/>
            <person name="Jian J."/>
            <person name="Huang B."/>
            <person name="Shan D."/>
            <person name="Shi M."/>
            <person name="Fang C."/>
            <person name="Yue Y."/>
            <person name="Li F."/>
            <person name="Li D."/>
            <person name="Wei S."/>
            <person name="Han B."/>
            <person name="Jiang C."/>
            <person name="Yin Y."/>
            <person name="Xia T."/>
            <person name="Zhang Z."/>
            <person name="Bennetzen J.L."/>
            <person name="Zhao S."/>
            <person name="Wan X."/>
        </authorList>
    </citation>
    <scope>NUCLEOTIDE SEQUENCE [LARGE SCALE GENOMIC DNA]</scope>
    <source>
        <strain evidence="3">cv. Shuchazao</strain>
        <tissue evidence="2">Leaf</tissue>
    </source>
</reference>
<name>A0A4S4DF68_CAMSN</name>
<comment type="caution">
    <text evidence="2">The sequence shown here is derived from an EMBL/GenBank/DDBJ whole genome shotgun (WGS) entry which is preliminary data.</text>
</comment>
<gene>
    <name evidence="2" type="ORF">TEA_010239</name>
</gene>